<evidence type="ECO:0000313" key="1">
    <source>
        <dbReference type="EMBL" id="KAJ4711988.1"/>
    </source>
</evidence>
<proteinExistence type="predicted"/>
<keyword evidence="2" id="KW-1185">Reference proteome</keyword>
<organism evidence="1 2">
    <name type="scientific">Melia azedarach</name>
    <name type="common">Chinaberry tree</name>
    <dbReference type="NCBI Taxonomy" id="155640"/>
    <lineage>
        <taxon>Eukaryota</taxon>
        <taxon>Viridiplantae</taxon>
        <taxon>Streptophyta</taxon>
        <taxon>Embryophyta</taxon>
        <taxon>Tracheophyta</taxon>
        <taxon>Spermatophyta</taxon>
        <taxon>Magnoliopsida</taxon>
        <taxon>eudicotyledons</taxon>
        <taxon>Gunneridae</taxon>
        <taxon>Pentapetalae</taxon>
        <taxon>rosids</taxon>
        <taxon>malvids</taxon>
        <taxon>Sapindales</taxon>
        <taxon>Meliaceae</taxon>
        <taxon>Melia</taxon>
    </lineage>
</organism>
<comment type="caution">
    <text evidence="1">The sequence shown here is derived from an EMBL/GenBank/DDBJ whole genome shotgun (WGS) entry which is preliminary data.</text>
</comment>
<dbReference type="EMBL" id="CM051401">
    <property type="protein sequence ID" value="KAJ4711988.1"/>
    <property type="molecule type" value="Genomic_DNA"/>
</dbReference>
<evidence type="ECO:0000313" key="2">
    <source>
        <dbReference type="Proteomes" id="UP001164539"/>
    </source>
</evidence>
<sequence>MLPEGLNKRPLKEIVGELANMHFNCVRLTWSTFMFTRDEYGQANVAQTLDSLGLEDAKQGIAKNNPFVLNMTHVQAYEAVVDELGAQGVMVLLDNHLSKPGWCCSNTDGNGFFGDEFFDPDEWLLGLILVSQFSSPKQQVVAISLRNELRGPRQNVDDWYYYVSDGVSIVNQLNPSVLILVSGLSFDTDLSILKGKPLALGLDNKIVYEVHWYSFSQDQNNWINQPSNLVCGTTTQSFIDKSAFLTYGDNPVPLLLSEFGIDQTNKNLADNFYITCLMAYAAERDLDWALWTLQGSYYLREGIPGHEDLFGALDEEWRQQRNPNFIQRLWFMQKMNQDPNSQTTSYTIFHPESGGIVTTGDNNTRWSYDGDGSPIKSMNTDLCLNVVGDGLPPIISTDCSSEKSIWTTVSLTKMHLAAKDGNGQLLCLQKSFNSSLVLTSKCICIEDDPECSENPQSQWFKFALTNVT</sequence>
<name>A0ACC1XL01_MELAZ</name>
<reference evidence="1 2" key="1">
    <citation type="journal article" date="2023" name="Science">
        <title>Complex scaffold remodeling in plant triterpene biosynthesis.</title>
        <authorList>
            <person name="De La Pena R."/>
            <person name="Hodgson H."/>
            <person name="Liu J.C."/>
            <person name="Stephenson M.J."/>
            <person name="Martin A.C."/>
            <person name="Owen C."/>
            <person name="Harkess A."/>
            <person name="Leebens-Mack J."/>
            <person name="Jimenez L.E."/>
            <person name="Osbourn A."/>
            <person name="Sattely E.S."/>
        </authorList>
    </citation>
    <scope>NUCLEOTIDE SEQUENCE [LARGE SCALE GENOMIC DNA]</scope>
    <source>
        <strain evidence="2">cv. JPN11</strain>
        <tissue evidence="1">Leaf</tissue>
    </source>
</reference>
<gene>
    <name evidence="1" type="ORF">OWV82_014310</name>
</gene>
<dbReference type="Proteomes" id="UP001164539">
    <property type="component" value="Chromosome 8"/>
</dbReference>
<protein>
    <submittedName>
        <fullName evidence="1">Endoglucanase</fullName>
    </submittedName>
</protein>
<accession>A0ACC1XL01</accession>